<dbReference type="InterPro" id="IPR052728">
    <property type="entry name" value="O2_lipid_transport_reg"/>
</dbReference>
<dbReference type="AlphaFoldDB" id="A0A8K0JY46"/>
<feature type="chain" id="PRO_5035449229" description="Nose resistant-to-fluoxetine protein N-terminal domain-containing protein" evidence="1">
    <location>
        <begin position="19"/>
        <end position="178"/>
    </location>
</feature>
<dbReference type="Pfam" id="PF20146">
    <property type="entry name" value="NRF"/>
    <property type="match status" value="1"/>
</dbReference>
<gene>
    <name evidence="3" type="ORF">J437_LFUL002236</name>
</gene>
<reference evidence="3" key="1">
    <citation type="submission" date="2013-04" db="EMBL/GenBank/DDBJ databases">
        <authorList>
            <person name="Qu J."/>
            <person name="Murali S.C."/>
            <person name="Bandaranaike D."/>
            <person name="Bellair M."/>
            <person name="Blankenburg K."/>
            <person name="Chao H."/>
            <person name="Dinh H."/>
            <person name="Doddapaneni H."/>
            <person name="Downs B."/>
            <person name="Dugan-Rocha S."/>
            <person name="Elkadiri S."/>
            <person name="Gnanaolivu R.D."/>
            <person name="Hernandez B."/>
            <person name="Javaid M."/>
            <person name="Jayaseelan J.C."/>
            <person name="Lee S."/>
            <person name="Li M."/>
            <person name="Ming W."/>
            <person name="Munidasa M."/>
            <person name="Muniz J."/>
            <person name="Nguyen L."/>
            <person name="Ongeri F."/>
            <person name="Osuji N."/>
            <person name="Pu L.-L."/>
            <person name="Puazo M."/>
            <person name="Qu C."/>
            <person name="Quiroz J."/>
            <person name="Raj R."/>
            <person name="Weissenberger G."/>
            <person name="Xin Y."/>
            <person name="Zou X."/>
            <person name="Han Y."/>
            <person name="Richards S."/>
            <person name="Worley K."/>
            <person name="Muzny D."/>
            <person name="Gibbs R."/>
        </authorList>
    </citation>
    <scope>NUCLEOTIDE SEQUENCE</scope>
    <source>
        <strain evidence="3">Sampled in the wild</strain>
    </source>
</reference>
<feature type="signal peptide" evidence="1">
    <location>
        <begin position="1"/>
        <end position="18"/>
    </location>
</feature>
<evidence type="ECO:0000313" key="3">
    <source>
        <dbReference type="EMBL" id="KAG8224791.1"/>
    </source>
</evidence>
<keyword evidence="1" id="KW-0732">Signal</keyword>
<feature type="domain" description="Nose resistant-to-fluoxetine protein N-terminal" evidence="2">
    <location>
        <begin position="59"/>
        <end position="165"/>
    </location>
</feature>
<comment type="caution">
    <text evidence="3">The sequence shown here is derived from an EMBL/GenBank/DDBJ whole genome shotgun (WGS) entry which is preliminary data.</text>
</comment>
<evidence type="ECO:0000259" key="2">
    <source>
        <dbReference type="SMART" id="SM00703"/>
    </source>
</evidence>
<feature type="non-terminal residue" evidence="3">
    <location>
        <position position="1"/>
    </location>
</feature>
<accession>A0A8K0JY46</accession>
<evidence type="ECO:0000313" key="4">
    <source>
        <dbReference type="Proteomes" id="UP000792457"/>
    </source>
</evidence>
<reference evidence="3" key="2">
    <citation type="submission" date="2017-10" db="EMBL/GenBank/DDBJ databases">
        <title>Ladona fulva Genome sequencing and assembly.</title>
        <authorList>
            <person name="Murali S."/>
            <person name="Richards S."/>
            <person name="Bandaranaike D."/>
            <person name="Bellair M."/>
            <person name="Blankenburg K."/>
            <person name="Chao H."/>
            <person name="Dinh H."/>
            <person name="Doddapaneni H."/>
            <person name="Dugan-Rocha S."/>
            <person name="Elkadiri S."/>
            <person name="Gnanaolivu R."/>
            <person name="Hernandez B."/>
            <person name="Skinner E."/>
            <person name="Javaid M."/>
            <person name="Lee S."/>
            <person name="Li M."/>
            <person name="Ming W."/>
            <person name="Munidasa M."/>
            <person name="Muniz J."/>
            <person name="Nguyen L."/>
            <person name="Hughes D."/>
            <person name="Osuji N."/>
            <person name="Pu L.-L."/>
            <person name="Puazo M."/>
            <person name="Qu C."/>
            <person name="Quiroz J."/>
            <person name="Raj R."/>
            <person name="Weissenberger G."/>
            <person name="Xin Y."/>
            <person name="Zou X."/>
            <person name="Han Y."/>
            <person name="Worley K."/>
            <person name="Muzny D."/>
            <person name="Gibbs R."/>
        </authorList>
    </citation>
    <scope>NUCLEOTIDE SEQUENCE</scope>
    <source>
        <strain evidence="3">Sampled in the wild</strain>
    </source>
</reference>
<dbReference type="InterPro" id="IPR006621">
    <property type="entry name" value="Nose-resist-to-fluoxetine_N"/>
</dbReference>
<dbReference type="PANTHER" id="PTHR11161:SF71">
    <property type="entry name" value="NOSE RESISTANT-TO-FLUOXETINE PROTEIN N-TERMINAL DOMAIN-CONTAINING PROTEIN"/>
    <property type="match status" value="1"/>
</dbReference>
<dbReference type="Proteomes" id="UP000792457">
    <property type="component" value="Unassembled WGS sequence"/>
</dbReference>
<dbReference type="PANTHER" id="PTHR11161">
    <property type="entry name" value="O-ACYLTRANSFERASE"/>
    <property type="match status" value="1"/>
</dbReference>
<name>A0A8K0JY46_LADFU</name>
<dbReference type="SMART" id="SM00703">
    <property type="entry name" value="NRF"/>
    <property type="match status" value="1"/>
</dbReference>
<protein>
    <recommendedName>
        <fullName evidence="2">Nose resistant-to-fluoxetine protein N-terminal domain-containing protein</fullName>
    </recommendedName>
</protein>
<dbReference type="EMBL" id="KZ308212">
    <property type="protein sequence ID" value="KAG8224791.1"/>
    <property type="molecule type" value="Genomic_DNA"/>
</dbReference>
<dbReference type="OrthoDB" id="6776544at2759"/>
<sequence length="178" mass="19955">MLRDVFLSLLVLAGAVSAATEAPVPPSLPPPPPPFALPGEPHTSALLSFFAPVSSKVYNEECRNDSLRYLRELQNLTLWATQMFDASTKFPEGILAADTYQLGHFDECLEVDVVLGGEVPHQAGRRVRGQYCLAKVQFAPTPSTYPPFYREIPEHRTEDEDPFSLEYDPYKSAWEKIR</sequence>
<organism evidence="3 4">
    <name type="scientific">Ladona fulva</name>
    <name type="common">Scarce chaser dragonfly</name>
    <name type="synonym">Libellula fulva</name>
    <dbReference type="NCBI Taxonomy" id="123851"/>
    <lineage>
        <taxon>Eukaryota</taxon>
        <taxon>Metazoa</taxon>
        <taxon>Ecdysozoa</taxon>
        <taxon>Arthropoda</taxon>
        <taxon>Hexapoda</taxon>
        <taxon>Insecta</taxon>
        <taxon>Pterygota</taxon>
        <taxon>Palaeoptera</taxon>
        <taxon>Odonata</taxon>
        <taxon>Epiprocta</taxon>
        <taxon>Anisoptera</taxon>
        <taxon>Libelluloidea</taxon>
        <taxon>Libellulidae</taxon>
        <taxon>Ladona</taxon>
    </lineage>
</organism>
<evidence type="ECO:0000256" key="1">
    <source>
        <dbReference type="SAM" id="SignalP"/>
    </source>
</evidence>
<keyword evidence="4" id="KW-1185">Reference proteome</keyword>
<proteinExistence type="predicted"/>